<dbReference type="PANTHER" id="PTHR10683">
    <property type="entry name" value="TRANSALDOLASE"/>
    <property type="match status" value="1"/>
</dbReference>
<name>A0A381SXR6_9ZZZZ</name>
<dbReference type="Gene3D" id="3.20.20.70">
    <property type="entry name" value="Aldolase class I"/>
    <property type="match status" value="1"/>
</dbReference>
<dbReference type="InterPro" id="IPR033919">
    <property type="entry name" value="TSA/FSA_arc/bac"/>
</dbReference>
<dbReference type="NCBIfam" id="TIGR00875">
    <property type="entry name" value="fsa_talC_mipB"/>
    <property type="match status" value="1"/>
</dbReference>
<gene>
    <name evidence="4" type="ORF">METZ01_LOCUS61656</name>
</gene>
<protein>
    <recommendedName>
        <fullName evidence="5">Transaldolase</fullName>
    </recommendedName>
</protein>
<evidence type="ECO:0000256" key="3">
    <source>
        <dbReference type="ARBA" id="ARBA00023270"/>
    </source>
</evidence>
<dbReference type="GO" id="GO:0005975">
    <property type="term" value="P:carbohydrate metabolic process"/>
    <property type="evidence" value="ECO:0007669"/>
    <property type="project" value="InterPro"/>
</dbReference>
<dbReference type="EMBL" id="UINC01003731">
    <property type="protein sequence ID" value="SVA08802.1"/>
    <property type="molecule type" value="Genomic_DNA"/>
</dbReference>
<dbReference type="AlphaFoldDB" id="A0A381SXR6"/>
<dbReference type="GO" id="GO:0005737">
    <property type="term" value="C:cytoplasm"/>
    <property type="evidence" value="ECO:0007669"/>
    <property type="project" value="UniProtKB-SubCell"/>
</dbReference>
<dbReference type="InterPro" id="IPR013785">
    <property type="entry name" value="Aldolase_TIM"/>
</dbReference>
<keyword evidence="2" id="KW-0963">Cytoplasm</keyword>
<keyword evidence="3" id="KW-0704">Schiff base</keyword>
<dbReference type="PANTHER" id="PTHR10683:SF40">
    <property type="entry name" value="FRUCTOSE-6-PHOSPHATE ALDOLASE 1-RELATED"/>
    <property type="match status" value="1"/>
</dbReference>
<evidence type="ECO:0008006" key="5">
    <source>
        <dbReference type="Google" id="ProtNLM"/>
    </source>
</evidence>
<evidence type="ECO:0000256" key="1">
    <source>
        <dbReference type="ARBA" id="ARBA00004496"/>
    </source>
</evidence>
<dbReference type="PROSITE" id="PS01054">
    <property type="entry name" value="TRANSALDOLASE_1"/>
    <property type="match status" value="1"/>
</dbReference>
<sequence>MKLFVDSGNVADIAGLVPLGIIDGVTTNPSLLAKAGGDSRAILKEICQTVQGPVSAEVVATDVNGMIQEGRELAGIDDHIVVKVPFGKPGVQACGKLADEGIRVNVTLVFSSTQALLAAKVGATFVSPFVGRLDDVATSGMELIAQIVDIYDNYEFGTEVLVASIRGPLHIVEAGRLGADVCTCPPVVIEALFKHPLTDIGLAKFLADWEKAQGAKG</sequence>
<dbReference type="InterPro" id="IPR001585">
    <property type="entry name" value="TAL/FSA"/>
</dbReference>
<proteinExistence type="predicted"/>
<dbReference type="CDD" id="cd00956">
    <property type="entry name" value="Transaldolase_FSA"/>
    <property type="match status" value="1"/>
</dbReference>
<dbReference type="InterPro" id="IPR004731">
    <property type="entry name" value="Transaldolase_3B/F6P_aldolase"/>
</dbReference>
<accession>A0A381SXR6</accession>
<organism evidence="4">
    <name type="scientific">marine metagenome</name>
    <dbReference type="NCBI Taxonomy" id="408172"/>
    <lineage>
        <taxon>unclassified sequences</taxon>
        <taxon>metagenomes</taxon>
        <taxon>ecological metagenomes</taxon>
    </lineage>
</organism>
<evidence type="ECO:0000256" key="2">
    <source>
        <dbReference type="ARBA" id="ARBA00022490"/>
    </source>
</evidence>
<dbReference type="GO" id="GO:0016832">
    <property type="term" value="F:aldehyde-lyase activity"/>
    <property type="evidence" value="ECO:0007669"/>
    <property type="project" value="InterPro"/>
</dbReference>
<dbReference type="SUPFAM" id="SSF51569">
    <property type="entry name" value="Aldolase"/>
    <property type="match status" value="1"/>
</dbReference>
<dbReference type="Pfam" id="PF00923">
    <property type="entry name" value="TAL_FSA"/>
    <property type="match status" value="1"/>
</dbReference>
<evidence type="ECO:0000313" key="4">
    <source>
        <dbReference type="EMBL" id="SVA08802.1"/>
    </source>
</evidence>
<comment type="subcellular location">
    <subcellularLocation>
        <location evidence="1">Cytoplasm</location>
    </subcellularLocation>
</comment>
<reference evidence="4" key="1">
    <citation type="submission" date="2018-05" db="EMBL/GenBank/DDBJ databases">
        <authorList>
            <person name="Lanie J.A."/>
            <person name="Ng W.-L."/>
            <person name="Kazmierczak K.M."/>
            <person name="Andrzejewski T.M."/>
            <person name="Davidsen T.M."/>
            <person name="Wayne K.J."/>
            <person name="Tettelin H."/>
            <person name="Glass J.I."/>
            <person name="Rusch D."/>
            <person name="Podicherti R."/>
            <person name="Tsui H.-C.T."/>
            <person name="Winkler M.E."/>
        </authorList>
    </citation>
    <scope>NUCLEOTIDE SEQUENCE</scope>
</reference>
<dbReference type="InterPro" id="IPR018225">
    <property type="entry name" value="Transaldolase_AS"/>
</dbReference>
<dbReference type="FunFam" id="3.20.20.70:FF:000018">
    <property type="entry name" value="Probable transaldolase"/>
    <property type="match status" value="1"/>
</dbReference>